<dbReference type="PATRIC" id="fig|264251.5.peg.2812"/>
<evidence type="ECO:0000259" key="1">
    <source>
        <dbReference type="Pfam" id="PF13622"/>
    </source>
</evidence>
<name>A0A0H2KQP4_9MICO</name>
<reference evidence="3 4" key="1">
    <citation type="submission" date="2014-05" db="EMBL/GenBank/DDBJ databases">
        <title>Cellulosimicrobium funkei U11 genome.</title>
        <authorList>
            <person name="Hu C."/>
            <person name="Gong Y."/>
            <person name="Wan W."/>
            <person name="Jiang M."/>
        </authorList>
    </citation>
    <scope>NUCLEOTIDE SEQUENCE [LARGE SCALE GENOMIC DNA]</scope>
    <source>
        <strain evidence="3 4">U11</strain>
    </source>
</reference>
<accession>A0A0H2KQP4</accession>
<dbReference type="InterPro" id="IPR029069">
    <property type="entry name" value="HotDog_dom_sf"/>
</dbReference>
<proteinExistence type="predicted"/>
<dbReference type="EMBL" id="JNBQ01000019">
    <property type="protein sequence ID" value="KLN34139.1"/>
    <property type="molecule type" value="Genomic_DNA"/>
</dbReference>
<protein>
    <submittedName>
        <fullName evidence="3">Thioesterase</fullName>
    </submittedName>
</protein>
<evidence type="ECO:0000259" key="2">
    <source>
        <dbReference type="Pfam" id="PF20789"/>
    </source>
</evidence>
<dbReference type="InterPro" id="IPR049450">
    <property type="entry name" value="ACOT8-like_C"/>
</dbReference>
<dbReference type="Pfam" id="PF20789">
    <property type="entry name" value="4HBT_3C"/>
    <property type="match status" value="1"/>
</dbReference>
<feature type="domain" description="Acyl-CoA thioesterase-like C-terminal" evidence="2">
    <location>
        <begin position="125"/>
        <end position="253"/>
    </location>
</feature>
<dbReference type="InterPro" id="IPR049449">
    <property type="entry name" value="TesB_ACOT8-like_N"/>
</dbReference>
<feature type="domain" description="Acyl-CoA thioesterase-like N-terminal HotDog" evidence="1">
    <location>
        <begin position="21"/>
        <end position="104"/>
    </location>
</feature>
<evidence type="ECO:0000313" key="4">
    <source>
        <dbReference type="Proteomes" id="UP000035265"/>
    </source>
</evidence>
<dbReference type="RefSeq" id="WP_047233442.1">
    <property type="nucleotide sequence ID" value="NZ_JNBQ01000019.1"/>
</dbReference>
<evidence type="ECO:0000313" key="3">
    <source>
        <dbReference type="EMBL" id="KLN34139.1"/>
    </source>
</evidence>
<dbReference type="Pfam" id="PF13622">
    <property type="entry name" value="4HBT_3"/>
    <property type="match status" value="1"/>
</dbReference>
<comment type="caution">
    <text evidence="3">The sequence shown here is derived from an EMBL/GenBank/DDBJ whole genome shotgun (WGS) entry which is preliminary data.</text>
</comment>
<dbReference type="Gene3D" id="2.40.160.210">
    <property type="entry name" value="Acyl-CoA thioesterase, double hotdog domain"/>
    <property type="match status" value="1"/>
</dbReference>
<organism evidence="3 4">
    <name type="scientific">Cellulosimicrobium funkei</name>
    <dbReference type="NCBI Taxonomy" id="264251"/>
    <lineage>
        <taxon>Bacteria</taxon>
        <taxon>Bacillati</taxon>
        <taxon>Actinomycetota</taxon>
        <taxon>Actinomycetes</taxon>
        <taxon>Micrococcales</taxon>
        <taxon>Promicromonosporaceae</taxon>
        <taxon>Cellulosimicrobium</taxon>
    </lineage>
</organism>
<dbReference type="Proteomes" id="UP000035265">
    <property type="component" value="Unassembled WGS sequence"/>
</dbReference>
<gene>
    <name evidence="3" type="ORF">FB00_13800</name>
</gene>
<dbReference type="AlphaFoldDB" id="A0A0H2KQP4"/>
<sequence>MAFFFRTGATTFRASPHVGGAWRTDEQHVAPALGLLAHVVETDRVARGRDDLAVSRLSYDIWGVFPIGDVETRVQVLRPGRGVELVEATLWCAGRCAVSLRAWLARTGDTADLAGGTPARVPGPDRTPPWDPATVWPGGFIDSIEVRRTAVEPGRATVWVRTDVPLVADEEVGPLARTAGLLDAANGMAVRANPREVAFPNVDLTAHLFRAPLGGWVGLDTTVVFGASGTGVTRAALHDEDGPFGTLAQSLVVRSLVPTEGAAPIGA</sequence>
<keyword evidence="4" id="KW-1185">Reference proteome</keyword>
<dbReference type="InterPro" id="IPR042171">
    <property type="entry name" value="Acyl-CoA_hotdog"/>
</dbReference>
<dbReference type="SUPFAM" id="SSF54637">
    <property type="entry name" value="Thioesterase/thiol ester dehydrase-isomerase"/>
    <property type="match status" value="1"/>
</dbReference>
<dbReference type="STRING" id="264251.FB00_13800"/>